<accession>A0A3Q8RQ03</accession>
<evidence type="ECO:0000313" key="2">
    <source>
        <dbReference type="Proteomes" id="UP000274593"/>
    </source>
</evidence>
<dbReference type="RefSeq" id="WP_125068525.1">
    <property type="nucleotide sequence ID" value="NZ_CP032548.1"/>
</dbReference>
<dbReference type="Pfam" id="PF18728">
    <property type="entry name" value="HEPN_AbiV"/>
    <property type="match status" value="1"/>
</dbReference>
<protein>
    <submittedName>
        <fullName evidence="1">AbiV family abortive infection protein</fullName>
    </submittedName>
</protein>
<proteinExistence type="predicted"/>
<organism evidence="1 2">
    <name type="scientific">Tenacibaculum singaporense</name>
    <dbReference type="NCBI Taxonomy" id="2358479"/>
    <lineage>
        <taxon>Bacteria</taxon>
        <taxon>Pseudomonadati</taxon>
        <taxon>Bacteroidota</taxon>
        <taxon>Flavobacteriia</taxon>
        <taxon>Flavobacteriales</taxon>
        <taxon>Flavobacteriaceae</taxon>
        <taxon>Tenacibaculum</taxon>
    </lineage>
</organism>
<dbReference type="InterPro" id="IPR030987">
    <property type="entry name" value="AbiV"/>
</dbReference>
<gene>
    <name evidence="1" type="ORF">D6T69_14210</name>
</gene>
<dbReference type="AlphaFoldDB" id="A0A3Q8RQ03"/>
<keyword evidence="2" id="KW-1185">Reference proteome</keyword>
<dbReference type="KEGG" id="tsig:D6T69_14210"/>
<dbReference type="Proteomes" id="UP000274593">
    <property type="component" value="Chromosome"/>
</dbReference>
<sequence length="241" mass="28091">MKKFKDLTPEESIGLDWEIYKNALQLKKDAELIAKSRKSFSSATSLLILSSEESIKSSLIKLHSEKFNIYKLNESHKFFFDHKIRHQIAQLIEVGTGITESLIKYDDQKPSTFLKTNINWLNNIINGFIDIVKASEPLIKSSDRIQELQLFNNLKNKGFYVDYKDQILLPKDEITESTYLKTLLITNRVFKFNKTLRILFHEKLSNHIDNETIQKGKKLLENIINDGMKEFSFKELSNQLS</sequence>
<dbReference type="NCBIfam" id="TIGR04498">
    <property type="entry name" value="AbiV_defense"/>
    <property type="match status" value="1"/>
</dbReference>
<reference evidence="1 2" key="1">
    <citation type="submission" date="2018-09" db="EMBL/GenBank/DDBJ databases">
        <title>Insights into the microbiota of Asian seabass (Lates calcarifer) with tenacibaculosis symptoms and description of sp. nov. Tenacibaculum singaporense.</title>
        <authorList>
            <person name="Miyake S."/>
            <person name="Soh M."/>
            <person name="Azman M.N."/>
            <person name="Ngoh S.Y."/>
            <person name="Orban L."/>
        </authorList>
    </citation>
    <scope>NUCLEOTIDE SEQUENCE [LARGE SCALE GENOMIC DNA]</scope>
    <source>
        <strain evidence="1 2">DSM 106434</strain>
    </source>
</reference>
<evidence type="ECO:0000313" key="1">
    <source>
        <dbReference type="EMBL" id="AZJ36622.1"/>
    </source>
</evidence>
<name>A0A3Q8RQ03_9FLAO</name>
<dbReference type="EMBL" id="CP032548">
    <property type="protein sequence ID" value="AZJ36622.1"/>
    <property type="molecule type" value="Genomic_DNA"/>
</dbReference>